<keyword evidence="2" id="KW-1185">Reference proteome</keyword>
<comment type="caution">
    <text evidence="1">The sequence shown here is derived from an EMBL/GenBank/DDBJ whole genome shotgun (WGS) entry which is preliminary data.</text>
</comment>
<dbReference type="EMBL" id="CM026423">
    <property type="protein sequence ID" value="KAG0582729.1"/>
    <property type="molecule type" value="Genomic_DNA"/>
</dbReference>
<sequence length="125" mass="14439">MMNLKTLQTKSLIKLHQFTNTEFLSPSLISKDSQKNEDFIAKQNWNNSCAGRSEYTMSSIGFSDLLVKHSHGISESRMCFSRHGQLKRQNPNVNSLASNFPRKLNPEIERNVRPIAQDRFILRFP</sequence>
<evidence type="ECO:0000313" key="2">
    <source>
        <dbReference type="Proteomes" id="UP000822688"/>
    </source>
</evidence>
<dbReference type="AlphaFoldDB" id="A0A8T0III3"/>
<protein>
    <submittedName>
        <fullName evidence="1">Uncharacterized protein</fullName>
    </submittedName>
</protein>
<reference evidence="1" key="1">
    <citation type="submission" date="2020-06" db="EMBL/GenBank/DDBJ databases">
        <title>WGS assembly of Ceratodon purpureus strain R40.</title>
        <authorList>
            <person name="Carey S.B."/>
            <person name="Jenkins J."/>
            <person name="Shu S."/>
            <person name="Lovell J.T."/>
            <person name="Sreedasyam A."/>
            <person name="Maumus F."/>
            <person name="Tiley G.P."/>
            <person name="Fernandez-Pozo N."/>
            <person name="Barry K."/>
            <person name="Chen C."/>
            <person name="Wang M."/>
            <person name="Lipzen A."/>
            <person name="Daum C."/>
            <person name="Saski C.A."/>
            <person name="Payton A.C."/>
            <person name="Mcbreen J.C."/>
            <person name="Conrad R.E."/>
            <person name="Kollar L.M."/>
            <person name="Olsson S."/>
            <person name="Huttunen S."/>
            <person name="Landis J.B."/>
            <person name="Wickett N.J."/>
            <person name="Johnson M.G."/>
            <person name="Rensing S.A."/>
            <person name="Grimwood J."/>
            <person name="Schmutz J."/>
            <person name="Mcdaniel S.F."/>
        </authorList>
    </citation>
    <scope>NUCLEOTIDE SEQUENCE</scope>
    <source>
        <strain evidence="1">R40</strain>
    </source>
</reference>
<proteinExistence type="predicted"/>
<accession>A0A8T0III3</accession>
<evidence type="ECO:0000313" key="1">
    <source>
        <dbReference type="EMBL" id="KAG0582729.1"/>
    </source>
</evidence>
<name>A0A8T0III3_CERPU</name>
<dbReference type="Proteomes" id="UP000822688">
    <property type="component" value="Chromosome 3"/>
</dbReference>
<gene>
    <name evidence="1" type="ORF">KC19_3G081100</name>
</gene>
<organism evidence="1 2">
    <name type="scientific">Ceratodon purpureus</name>
    <name type="common">Fire moss</name>
    <name type="synonym">Dicranum purpureum</name>
    <dbReference type="NCBI Taxonomy" id="3225"/>
    <lineage>
        <taxon>Eukaryota</taxon>
        <taxon>Viridiplantae</taxon>
        <taxon>Streptophyta</taxon>
        <taxon>Embryophyta</taxon>
        <taxon>Bryophyta</taxon>
        <taxon>Bryophytina</taxon>
        <taxon>Bryopsida</taxon>
        <taxon>Dicranidae</taxon>
        <taxon>Pseudoditrichales</taxon>
        <taxon>Ditrichaceae</taxon>
        <taxon>Ceratodon</taxon>
    </lineage>
</organism>